<dbReference type="InterPro" id="IPR002347">
    <property type="entry name" value="SDR_fam"/>
</dbReference>
<dbReference type="Proteomes" id="UP000216164">
    <property type="component" value="Unassembled WGS sequence"/>
</dbReference>
<dbReference type="PRINTS" id="PR00081">
    <property type="entry name" value="GDHRDH"/>
</dbReference>
<organism evidence="2 3">
    <name type="scientific">Ralstonia solanacearum K60</name>
    <dbReference type="NCBI Taxonomy" id="1091042"/>
    <lineage>
        <taxon>Bacteria</taxon>
        <taxon>Pseudomonadati</taxon>
        <taxon>Pseudomonadota</taxon>
        <taxon>Betaproteobacteria</taxon>
        <taxon>Burkholderiales</taxon>
        <taxon>Burkholderiaceae</taxon>
        <taxon>Ralstonia</taxon>
        <taxon>Ralstonia solanacearum species complex</taxon>
    </lineage>
</organism>
<accession>A0AAP7ZPM9</accession>
<protein>
    <submittedName>
        <fullName evidence="2">3-oxoacyl-ACP reductase</fullName>
    </submittedName>
</protein>
<dbReference type="RefSeq" id="WP_003272637.1">
    <property type="nucleotide sequence ID" value="NZ_NCTK01000001.1"/>
</dbReference>
<evidence type="ECO:0000313" key="3">
    <source>
        <dbReference type="Proteomes" id="UP000216164"/>
    </source>
</evidence>
<gene>
    <name evidence="2" type="ORF">B7R77_15110</name>
</gene>
<sequence length="263" mass="27224">MDLGLKGKRALVCGASKGLGFACADALAAEGVDVVIVARGAEALLAAAGRIRGAHGVRVEAVAADITTPEGRAEALLACQRLGSSPDILVTNAGGPPPGNFRDWDREAWLAALDANMLTPIELIKATVDAMIERGWGRIVNITSSAVKAPIDVLGLSNGARSGLTGFVAGLAREVARHGVTVNNLLPGPFETERLTNTLAAGAKAAGISAEEHYERRRQGNPARRFGQPAEFGAVCAFLCSRQAGYLNAQNILLDGGAYPGTF</sequence>
<dbReference type="FunFam" id="3.40.50.720:FF:000642">
    <property type="entry name" value="Short-chain dehydrogenase/reductase SDR"/>
    <property type="match status" value="1"/>
</dbReference>
<dbReference type="PANTHER" id="PTHR42879">
    <property type="entry name" value="3-OXOACYL-(ACYL-CARRIER-PROTEIN) REDUCTASE"/>
    <property type="match status" value="1"/>
</dbReference>
<dbReference type="CDD" id="cd05344">
    <property type="entry name" value="BKR_like_SDR_like"/>
    <property type="match status" value="1"/>
</dbReference>
<dbReference type="Gene3D" id="3.40.50.720">
    <property type="entry name" value="NAD(P)-binding Rossmann-like Domain"/>
    <property type="match status" value="1"/>
</dbReference>
<dbReference type="InterPro" id="IPR050259">
    <property type="entry name" value="SDR"/>
</dbReference>
<comment type="similarity">
    <text evidence="1">Belongs to the short-chain dehydrogenases/reductases (SDR) family.</text>
</comment>
<dbReference type="SUPFAM" id="SSF51735">
    <property type="entry name" value="NAD(P)-binding Rossmann-fold domains"/>
    <property type="match status" value="1"/>
</dbReference>
<evidence type="ECO:0000256" key="1">
    <source>
        <dbReference type="ARBA" id="ARBA00006484"/>
    </source>
</evidence>
<reference evidence="2 3" key="1">
    <citation type="submission" date="2017-04" db="EMBL/GenBank/DDBJ databases">
        <title>Genome Announcement: Closed genomes of Ralstonia solanacearum strains K60, UW551, and UW700.</title>
        <authorList>
            <person name="Hayes M."/>
            <person name="Macintyre A.M."/>
            <person name="Allen C."/>
        </authorList>
    </citation>
    <scope>NUCLEOTIDE SEQUENCE [LARGE SCALE GENOMIC DNA]</scope>
    <source>
        <strain evidence="2 3">UW25</strain>
    </source>
</reference>
<dbReference type="AlphaFoldDB" id="A0AAP7ZPM9"/>
<evidence type="ECO:0000313" key="2">
    <source>
        <dbReference type="EMBL" id="OYQ14455.1"/>
    </source>
</evidence>
<dbReference type="EMBL" id="NCTK01000001">
    <property type="protein sequence ID" value="OYQ14455.1"/>
    <property type="molecule type" value="Genomic_DNA"/>
</dbReference>
<dbReference type="Pfam" id="PF13561">
    <property type="entry name" value="adh_short_C2"/>
    <property type="match status" value="1"/>
</dbReference>
<dbReference type="InterPro" id="IPR036291">
    <property type="entry name" value="NAD(P)-bd_dom_sf"/>
</dbReference>
<name>A0AAP7ZPM9_RALSL</name>
<comment type="caution">
    <text evidence="2">The sequence shown here is derived from an EMBL/GenBank/DDBJ whole genome shotgun (WGS) entry which is preliminary data.</text>
</comment>
<proteinExistence type="inferred from homology"/>
<dbReference type="PANTHER" id="PTHR42879:SF6">
    <property type="entry name" value="NADPH-DEPENDENT REDUCTASE BACG"/>
    <property type="match status" value="1"/>
</dbReference>